<dbReference type="PANTHER" id="PTHR47481:SF42">
    <property type="entry name" value="RHO GTPASE-ACTIVATING PROTEIN GACK-LIKE"/>
    <property type="match status" value="1"/>
</dbReference>
<dbReference type="PANTHER" id="PTHR47481">
    <property type="match status" value="1"/>
</dbReference>
<proteinExistence type="predicted"/>
<reference evidence="3" key="1">
    <citation type="journal article" date="2017" name="Front. Plant Sci.">
        <title>Climate Clever Clovers: New Paradigm to Reduce the Environmental Footprint of Ruminants by Breeding Low Methanogenic Forages Utilizing Haplotype Variation.</title>
        <authorList>
            <person name="Kaur P."/>
            <person name="Appels R."/>
            <person name="Bayer P.E."/>
            <person name="Keeble-Gagnere G."/>
            <person name="Wang J."/>
            <person name="Hirakawa H."/>
            <person name="Shirasawa K."/>
            <person name="Vercoe P."/>
            <person name="Stefanova K."/>
            <person name="Durmic Z."/>
            <person name="Nichols P."/>
            <person name="Revell C."/>
            <person name="Isobe S.N."/>
            <person name="Edwards D."/>
            <person name="Erskine W."/>
        </authorList>
    </citation>
    <scope>NUCLEOTIDE SEQUENCE [LARGE SCALE GENOMIC DNA]</scope>
    <source>
        <strain evidence="3">cv. Daliak</strain>
    </source>
</reference>
<organism evidence="2 3">
    <name type="scientific">Trifolium subterraneum</name>
    <name type="common">Subterranean clover</name>
    <dbReference type="NCBI Taxonomy" id="3900"/>
    <lineage>
        <taxon>Eukaryota</taxon>
        <taxon>Viridiplantae</taxon>
        <taxon>Streptophyta</taxon>
        <taxon>Embryophyta</taxon>
        <taxon>Tracheophyta</taxon>
        <taxon>Spermatophyta</taxon>
        <taxon>Magnoliopsida</taxon>
        <taxon>eudicotyledons</taxon>
        <taxon>Gunneridae</taxon>
        <taxon>Pentapetalae</taxon>
        <taxon>rosids</taxon>
        <taxon>fabids</taxon>
        <taxon>Fabales</taxon>
        <taxon>Fabaceae</taxon>
        <taxon>Papilionoideae</taxon>
        <taxon>50 kb inversion clade</taxon>
        <taxon>NPAAA clade</taxon>
        <taxon>Hologalegina</taxon>
        <taxon>IRL clade</taxon>
        <taxon>Trifolieae</taxon>
        <taxon>Trifolium</taxon>
    </lineage>
</organism>
<gene>
    <name evidence="2" type="ORF">TSUD_366710</name>
</gene>
<dbReference type="OrthoDB" id="1680149at2759"/>
<evidence type="ECO:0000313" key="3">
    <source>
        <dbReference type="Proteomes" id="UP000242715"/>
    </source>
</evidence>
<sequence length="295" mass="32428">MPASTNPPINDDDDTSSVSNPPAPTASKSNFHTAFSITNVKTIIPVTLDNDANVYLSWSALFWVQARVHNLLDHIIAPSDETARKVVAAAKEKDYDLWNRFDTCLMITNTLLSFNPENQFSNTNLEDFPSAKAYCNHLKLLSDQLTNVGSPVTNTCLVLKMIVGLTNAYVGFVTYVQQHDPLPTAAAAKSRLELEETTMLQRAAHNNSNSGSNRAALGNSGLPEISHHVLTRPTTGGCPTIPPTLIKVEFLVQDFNNLLSMSIHPVQLTLTMHYELSTLLSRTHLGMWTQEPLST</sequence>
<accession>A0A2Z6M8D1</accession>
<feature type="compositionally biased region" description="Polar residues" evidence="1">
    <location>
        <begin position="16"/>
        <end position="26"/>
    </location>
</feature>
<dbReference type="Pfam" id="PF14223">
    <property type="entry name" value="Retrotran_gag_2"/>
    <property type="match status" value="1"/>
</dbReference>
<evidence type="ECO:0000313" key="2">
    <source>
        <dbReference type="EMBL" id="GAU18488.1"/>
    </source>
</evidence>
<protein>
    <submittedName>
        <fullName evidence="2">Uncharacterized protein</fullName>
    </submittedName>
</protein>
<name>A0A2Z6M8D1_TRISU</name>
<dbReference type="AlphaFoldDB" id="A0A2Z6M8D1"/>
<dbReference type="Proteomes" id="UP000242715">
    <property type="component" value="Unassembled WGS sequence"/>
</dbReference>
<feature type="region of interest" description="Disordered" evidence="1">
    <location>
        <begin position="1"/>
        <end position="26"/>
    </location>
</feature>
<evidence type="ECO:0000256" key="1">
    <source>
        <dbReference type="SAM" id="MobiDB-lite"/>
    </source>
</evidence>
<keyword evidence="3" id="KW-1185">Reference proteome</keyword>
<dbReference type="EMBL" id="DF973184">
    <property type="protein sequence ID" value="GAU18488.1"/>
    <property type="molecule type" value="Genomic_DNA"/>
</dbReference>